<name>A0A8J6UJ94_9FLAO</name>
<dbReference type="AlphaFoldDB" id="A0A8J6UJ94"/>
<sequence length="85" mass="8941">CDGEIDEGVKNTYYADNDGDGYGDAGSSMPACSAPEGYVSDNTDCDDTNITVYPGAEELCDGLDNDCDGEIDEGVKNTYYADNDG</sequence>
<dbReference type="RefSeq" id="WP_188217543.1">
    <property type="nucleotide sequence ID" value="NZ_JACVXC010000041.1"/>
</dbReference>
<accession>A0A8J6UJ94</accession>
<feature type="non-terminal residue" evidence="1">
    <location>
        <position position="1"/>
    </location>
</feature>
<evidence type="ECO:0000313" key="1">
    <source>
        <dbReference type="EMBL" id="MBD0837059.1"/>
    </source>
</evidence>
<proteinExistence type="predicted"/>
<keyword evidence="2" id="KW-1185">Reference proteome</keyword>
<dbReference type="InterPro" id="IPR021655">
    <property type="entry name" value="Put_metal-bd"/>
</dbReference>
<feature type="non-terminal residue" evidence="1">
    <location>
        <position position="85"/>
    </location>
</feature>
<dbReference type="Pfam" id="PF11617">
    <property type="entry name" value="Cu-binding_MopE"/>
    <property type="match status" value="1"/>
</dbReference>
<dbReference type="Proteomes" id="UP000602057">
    <property type="component" value="Unassembled WGS sequence"/>
</dbReference>
<dbReference type="EMBL" id="JACVXC010000041">
    <property type="protein sequence ID" value="MBD0837059.1"/>
    <property type="molecule type" value="Genomic_DNA"/>
</dbReference>
<gene>
    <name evidence="1" type="ORF">ICJ84_16655</name>
</gene>
<reference evidence="1" key="1">
    <citation type="journal article" date="2013" name="Int. J. Syst. Evol. Microbiol.">
        <title>Aestuariibaculum suncheonense gen. nov., sp. nov., a marine bacterium of the family Flavobacteriaceae isolated from a tidal flat and emended descriptions of the genera Gaetbulibacter and Tamlana.</title>
        <authorList>
            <person name="Jeong S.H."/>
            <person name="Park M.S."/>
            <person name="Jin H.M."/>
            <person name="Lee K."/>
            <person name="Park W."/>
            <person name="Jeon C.O."/>
        </authorList>
    </citation>
    <scope>NUCLEOTIDE SEQUENCE</scope>
    <source>
        <strain evidence="1">SC17</strain>
    </source>
</reference>
<comment type="caution">
    <text evidence="1">The sequence shown here is derived from an EMBL/GenBank/DDBJ whole genome shotgun (WGS) entry which is preliminary data.</text>
</comment>
<evidence type="ECO:0000313" key="2">
    <source>
        <dbReference type="Proteomes" id="UP000602057"/>
    </source>
</evidence>
<reference evidence="1" key="2">
    <citation type="submission" date="2020-09" db="EMBL/GenBank/DDBJ databases">
        <authorList>
            <person name="Wu Z."/>
        </authorList>
    </citation>
    <scope>NUCLEOTIDE SEQUENCE</scope>
    <source>
        <strain evidence="1">SC17</strain>
    </source>
</reference>
<organism evidence="1 2">
    <name type="scientific">Aestuariibaculum suncheonense</name>
    <dbReference type="NCBI Taxonomy" id="1028745"/>
    <lineage>
        <taxon>Bacteria</taxon>
        <taxon>Pseudomonadati</taxon>
        <taxon>Bacteroidota</taxon>
        <taxon>Flavobacteriia</taxon>
        <taxon>Flavobacteriales</taxon>
        <taxon>Flavobacteriaceae</taxon>
    </lineage>
</organism>
<protein>
    <submittedName>
        <fullName evidence="1">Putative metal-binding motif-containing protein</fullName>
    </submittedName>
</protein>